<dbReference type="Pfam" id="PF23725">
    <property type="entry name" value="Dredd_N"/>
    <property type="match status" value="2"/>
</dbReference>
<dbReference type="EMBL" id="JRES01000127">
    <property type="protein sequence ID" value="KNC33965.1"/>
    <property type="molecule type" value="Genomic_DNA"/>
</dbReference>
<dbReference type="GO" id="GO:0051604">
    <property type="term" value="P:protein maturation"/>
    <property type="evidence" value="ECO:0007669"/>
    <property type="project" value="UniProtKB-ARBA"/>
</dbReference>
<protein>
    <recommendedName>
        <fullName evidence="9">Caspase-8</fullName>
    </recommendedName>
</protein>
<feature type="domain" description="Caspase family p20" evidence="6">
    <location>
        <begin position="296"/>
        <end position="430"/>
    </location>
</feature>
<dbReference type="PRINTS" id="PR00376">
    <property type="entry name" value="IL1BCENZYME"/>
</dbReference>
<evidence type="ECO:0000313" key="8">
    <source>
        <dbReference type="Proteomes" id="UP000037069"/>
    </source>
</evidence>
<dbReference type="SMART" id="SM00115">
    <property type="entry name" value="CASc"/>
    <property type="match status" value="2"/>
</dbReference>
<dbReference type="InterPro" id="IPR056260">
    <property type="entry name" value="Dredd_2nd"/>
</dbReference>
<dbReference type="Proteomes" id="UP000037069">
    <property type="component" value="Unassembled WGS sequence"/>
</dbReference>
<evidence type="ECO:0000256" key="1">
    <source>
        <dbReference type="ARBA" id="ARBA00010134"/>
    </source>
</evidence>
<dbReference type="InterPro" id="IPR002138">
    <property type="entry name" value="Pept_C14_p10"/>
</dbReference>
<dbReference type="InterPro" id="IPR001309">
    <property type="entry name" value="Pept_C14_p20"/>
</dbReference>
<evidence type="ECO:0000256" key="2">
    <source>
        <dbReference type="ARBA" id="ARBA00022703"/>
    </source>
</evidence>
<dbReference type="PANTHER" id="PTHR48169">
    <property type="entry name" value="DED DOMAIN-CONTAINING PROTEIN"/>
    <property type="match status" value="1"/>
</dbReference>
<evidence type="ECO:0000256" key="3">
    <source>
        <dbReference type="RuleBase" id="RU003971"/>
    </source>
</evidence>
<keyword evidence="8" id="KW-1185">Reference proteome</keyword>
<dbReference type="PROSITE" id="PS50208">
    <property type="entry name" value="CASPASE_P20"/>
    <property type="match status" value="2"/>
</dbReference>
<gene>
    <name evidence="7" type="ORF">FF38_04277</name>
</gene>
<dbReference type="GO" id="GO:0006915">
    <property type="term" value="P:apoptotic process"/>
    <property type="evidence" value="ECO:0007669"/>
    <property type="project" value="UniProtKB-KW"/>
</dbReference>
<accession>A0A0L0CNR9</accession>
<evidence type="ECO:0000313" key="7">
    <source>
        <dbReference type="EMBL" id="KNC33965.1"/>
    </source>
</evidence>
<dbReference type="PROSITE" id="PS50207">
    <property type="entry name" value="CASPASE_P10"/>
    <property type="match status" value="2"/>
</dbReference>
<dbReference type="GO" id="GO:0043067">
    <property type="term" value="P:regulation of programmed cell death"/>
    <property type="evidence" value="ECO:0007669"/>
    <property type="project" value="UniProtKB-ARBA"/>
</dbReference>
<dbReference type="InterPro" id="IPR029030">
    <property type="entry name" value="Caspase-like_dom_sf"/>
</dbReference>
<feature type="domain" description="Caspase family p20" evidence="6">
    <location>
        <begin position="821"/>
        <end position="954"/>
    </location>
</feature>
<evidence type="ECO:0000256" key="4">
    <source>
        <dbReference type="SAM" id="MobiDB-lite"/>
    </source>
</evidence>
<dbReference type="Pfam" id="PF23724">
    <property type="entry name" value="Dredd_2nd"/>
    <property type="match status" value="2"/>
</dbReference>
<feature type="domain" description="Caspase family p10" evidence="5">
    <location>
        <begin position="450"/>
        <end position="529"/>
    </location>
</feature>
<dbReference type="Gene3D" id="3.40.50.1460">
    <property type="match status" value="2"/>
</dbReference>
<dbReference type="GO" id="GO:0004197">
    <property type="term" value="F:cysteine-type endopeptidase activity"/>
    <property type="evidence" value="ECO:0007669"/>
    <property type="project" value="InterPro"/>
</dbReference>
<dbReference type="STRING" id="7375.A0A0L0CNR9"/>
<evidence type="ECO:0008006" key="9">
    <source>
        <dbReference type="Google" id="ProtNLM"/>
    </source>
</evidence>
<dbReference type="GO" id="GO:0005737">
    <property type="term" value="C:cytoplasm"/>
    <property type="evidence" value="ECO:0007669"/>
    <property type="project" value="UniProtKB-ARBA"/>
</dbReference>
<name>A0A0L0CNR9_LUCCU</name>
<sequence>MGSKAKSFQDSLKNIDIEDLQYVETDLCFYQLVSLGFLLYGDDRTRSQFILQRLIILAQHPPTGKGLTAGVTSLATSDVLRNYAKLNPQNWKLHIVEALAIIKAKRVLRRLGLSWLEIYHQFLPHVAEISVHIHPLLKALYVLAERLTPDQANQLIHYINTKYQTDTQHLRFYDCSYLEVFLLNWLNKRIIALGDRQLKGCNIQLLIEYFKFNDMAGIKDLLIETINQNLKNPETDNVALVNNNDSQDSGVYMSQQMVDSNRTLPTVDNKETVVHQPLAQQSDFDSTERYSITRKNPGFILIINQSSFYKETDPKYRHLVPFMHDAIPKRNGTNVDRDKLKELFSSFGYIPLLYENLTHLEILHQIRETVKRSLLKDSIIICILSHGMEGVVFGSNSVPVAITEIKEILTNDTLKGKPKILIIQACQRNIATVDTKSSSSIRNFSPDAYADILLAMSSMPGTDAMRHTEHGSWFVDALCKFIQKYGDVKHMMDILTTVIRDISKRKGDANQVMLPSTISTLRKDLYLPSRNFRPKNIMKRIEDIAVEDLQYIETDLCYYQLVSLSILLFGADSNAFGYILQKLIILGQQPPQGKGLQATGQLITSDILINYTNINPENWRLHLVEALAIIRAKKVLRKLGLPWQEIYHHYLPHVAEISVYIHPLLKVLYKIAERLTPEQAGRLIQYIHTKYEECQHLRFYDYSYLEVFFLNWLLKRVIAVGNRNLENSNMQILIEFFKFNDMDSFKNLLLETINQQLDNVTINQEQQAINNDRLEEQPDVDKDSGISVSHDSCTTNQLSEVKAELSGDFDAAERYKITKKNAGYILIINQNTFYEETDPSLQHLLPENKFDPHRRGTDFDRDRLKTVFSSYGYIPLLFNNLTHLEILHYIRETTKKSLLKDSIIICILSHGMEGAVYGCNSIPVAIAEIKEILTADTLRGKPKMLLFQACQKHDPKVDTTSTKSIQNFSPDAYADILLGISAIKGTESLRDPENGSWYIESLCKFVQNYGNRKHMVDILTAVTREISNKRASENDFMLPETYTTLRKELYLPA</sequence>
<dbReference type="GO" id="GO:0006508">
    <property type="term" value="P:proteolysis"/>
    <property type="evidence" value="ECO:0007669"/>
    <property type="project" value="InterPro"/>
</dbReference>
<evidence type="ECO:0000259" key="5">
    <source>
        <dbReference type="PROSITE" id="PS50207"/>
    </source>
</evidence>
<keyword evidence="2" id="KW-0053">Apoptosis</keyword>
<reference evidence="7 8" key="1">
    <citation type="journal article" date="2015" name="Nat. Commun.">
        <title>Lucilia cuprina genome unlocks parasitic fly biology to underpin future interventions.</title>
        <authorList>
            <person name="Anstead C.A."/>
            <person name="Korhonen P.K."/>
            <person name="Young N.D."/>
            <person name="Hall R.S."/>
            <person name="Jex A.R."/>
            <person name="Murali S.C."/>
            <person name="Hughes D.S."/>
            <person name="Lee S.F."/>
            <person name="Perry T."/>
            <person name="Stroehlein A.J."/>
            <person name="Ansell B.R."/>
            <person name="Breugelmans B."/>
            <person name="Hofmann A."/>
            <person name="Qu J."/>
            <person name="Dugan S."/>
            <person name="Lee S.L."/>
            <person name="Chao H."/>
            <person name="Dinh H."/>
            <person name="Han Y."/>
            <person name="Doddapaneni H.V."/>
            <person name="Worley K.C."/>
            <person name="Muzny D.M."/>
            <person name="Ioannidis P."/>
            <person name="Waterhouse R.M."/>
            <person name="Zdobnov E.M."/>
            <person name="James P.J."/>
            <person name="Bagnall N.H."/>
            <person name="Kotze A.C."/>
            <person name="Gibbs R.A."/>
            <person name="Richards S."/>
            <person name="Batterham P."/>
            <person name="Gasser R.B."/>
        </authorList>
    </citation>
    <scope>NUCLEOTIDE SEQUENCE [LARGE SCALE GENOMIC DNA]</scope>
    <source>
        <strain evidence="7 8">LS</strain>
        <tissue evidence="7">Full body</tissue>
    </source>
</reference>
<feature type="compositionally biased region" description="Basic and acidic residues" evidence="4">
    <location>
        <begin position="772"/>
        <end position="784"/>
    </location>
</feature>
<dbReference type="InterPro" id="IPR056259">
    <property type="entry name" value="Dredd_N"/>
</dbReference>
<organism evidence="7 8">
    <name type="scientific">Lucilia cuprina</name>
    <name type="common">Green bottle fly</name>
    <name type="synonym">Australian sheep blowfly</name>
    <dbReference type="NCBI Taxonomy" id="7375"/>
    <lineage>
        <taxon>Eukaryota</taxon>
        <taxon>Metazoa</taxon>
        <taxon>Ecdysozoa</taxon>
        <taxon>Arthropoda</taxon>
        <taxon>Hexapoda</taxon>
        <taxon>Insecta</taxon>
        <taxon>Pterygota</taxon>
        <taxon>Neoptera</taxon>
        <taxon>Endopterygota</taxon>
        <taxon>Diptera</taxon>
        <taxon>Brachycera</taxon>
        <taxon>Muscomorpha</taxon>
        <taxon>Oestroidea</taxon>
        <taxon>Calliphoridae</taxon>
        <taxon>Luciliinae</taxon>
        <taxon>Lucilia</taxon>
    </lineage>
</organism>
<comment type="similarity">
    <text evidence="1 3">Belongs to the peptidase C14A family.</text>
</comment>
<dbReference type="InterPro" id="IPR015917">
    <property type="entry name" value="Pept_C14A"/>
</dbReference>
<comment type="caution">
    <text evidence="7">The sequence shown here is derived from an EMBL/GenBank/DDBJ whole genome shotgun (WGS) entry which is preliminary data.</text>
</comment>
<dbReference type="Pfam" id="PF00656">
    <property type="entry name" value="Peptidase_C14"/>
    <property type="match status" value="2"/>
</dbReference>
<proteinExistence type="inferred from homology"/>
<feature type="region of interest" description="Disordered" evidence="4">
    <location>
        <begin position="771"/>
        <end position="790"/>
    </location>
</feature>
<dbReference type="PANTHER" id="PTHR48169:SF7">
    <property type="entry name" value="CASPASE 10"/>
    <property type="match status" value="1"/>
</dbReference>
<feature type="domain" description="Caspase family p10" evidence="5">
    <location>
        <begin position="974"/>
        <end position="1053"/>
    </location>
</feature>
<dbReference type="AlphaFoldDB" id="A0A0L0CNR9"/>
<dbReference type="InterPro" id="IPR011600">
    <property type="entry name" value="Pept_C14_caspase"/>
</dbReference>
<dbReference type="SUPFAM" id="SSF52129">
    <property type="entry name" value="Caspase-like"/>
    <property type="match status" value="2"/>
</dbReference>
<dbReference type="OMA" id="VKETECF"/>
<dbReference type="OrthoDB" id="6044770at2759"/>
<evidence type="ECO:0000259" key="6">
    <source>
        <dbReference type="PROSITE" id="PS50208"/>
    </source>
</evidence>